<name>A0ABV9GJ23_9BACL</name>
<accession>A0ABV9GJ23</accession>
<reference evidence="2" key="1">
    <citation type="journal article" date="2019" name="Int. J. Syst. Evol. Microbiol.">
        <title>The Global Catalogue of Microorganisms (GCM) 10K type strain sequencing project: providing services to taxonomists for standard genome sequencing and annotation.</title>
        <authorList>
            <consortium name="The Broad Institute Genomics Platform"/>
            <consortium name="The Broad Institute Genome Sequencing Center for Infectious Disease"/>
            <person name="Wu L."/>
            <person name="Ma J."/>
        </authorList>
    </citation>
    <scope>NUCLEOTIDE SEQUENCE [LARGE SCALE GENOMIC DNA]</scope>
    <source>
        <strain evidence="2">CGMCC 1.16306</strain>
    </source>
</reference>
<keyword evidence="2" id="KW-1185">Reference proteome</keyword>
<evidence type="ECO:0000313" key="2">
    <source>
        <dbReference type="Proteomes" id="UP001596022"/>
    </source>
</evidence>
<protein>
    <submittedName>
        <fullName evidence="1">DUF3231 family protein</fullName>
    </submittedName>
</protein>
<dbReference type="InterPro" id="IPR012347">
    <property type="entry name" value="Ferritin-like"/>
</dbReference>
<dbReference type="Proteomes" id="UP001596022">
    <property type="component" value="Unassembled WGS sequence"/>
</dbReference>
<evidence type="ECO:0000313" key="1">
    <source>
        <dbReference type="EMBL" id="MFC4617103.1"/>
    </source>
</evidence>
<proteinExistence type="predicted"/>
<dbReference type="InterPro" id="IPR021617">
    <property type="entry name" value="DUF3231"/>
</dbReference>
<dbReference type="RefSeq" id="WP_376844164.1">
    <property type="nucleotide sequence ID" value="NZ_JBHSFW010000001.1"/>
</dbReference>
<dbReference type="Gene3D" id="1.20.1260.10">
    <property type="match status" value="2"/>
</dbReference>
<comment type="caution">
    <text evidence="1">The sequence shown here is derived from an EMBL/GenBank/DDBJ whole genome shotgun (WGS) entry which is preliminary data.</text>
</comment>
<gene>
    <name evidence="1" type="ORF">ACFO4N_00005</name>
</gene>
<dbReference type="Pfam" id="PF11553">
    <property type="entry name" value="DUF3231"/>
    <property type="match status" value="2"/>
</dbReference>
<dbReference type="EMBL" id="JBHSFW010000001">
    <property type="protein sequence ID" value="MFC4617103.1"/>
    <property type="molecule type" value="Genomic_DNA"/>
</dbReference>
<organism evidence="1 2">
    <name type="scientific">Camelliibacillus cellulosilyticus</name>
    <dbReference type="NCBI Taxonomy" id="2174486"/>
    <lineage>
        <taxon>Bacteria</taxon>
        <taxon>Bacillati</taxon>
        <taxon>Bacillota</taxon>
        <taxon>Bacilli</taxon>
        <taxon>Bacillales</taxon>
        <taxon>Sporolactobacillaceae</taxon>
        <taxon>Camelliibacillus</taxon>
    </lineage>
</organism>
<sequence>MAGKEKVRLSSAELAALWSTYENETMMTQMMTYFINKTTDSRIRNVLSDAKSINDEHIKYIKAIYKSENHPIPRGFDEDDVDPAAEQLFSETFFLNFVHNMSRTTINVFGDFYTSSARADIVQFFDEALDDQKKLYKKTLHLLLELGIYTRPAFLPIPKRIDFVNKQNYLNGWFAEKRPLNAMEIANLYIDIQRNGIGKALLLGFEQVAQSKKVRDYMNQGVKITNKNVELMARILAKEDVNVPPTWDSDVLNAKGVPFSDRLVTYLIAVVGSLSISLYGTSLGRSLRSDITAVYMRIIAEALKYEKEGVNLLISESWLEQPPSSKDNPSYTSE</sequence>